<feature type="region of interest" description="Disordered" evidence="6">
    <location>
        <begin position="162"/>
        <end position="203"/>
    </location>
</feature>
<evidence type="ECO:0000256" key="6">
    <source>
        <dbReference type="SAM" id="MobiDB-lite"/>
    </source>
</evidence>
<keyword evidence="2" id="KW-0677">Repeat</keyword>
<keyword evidence="9" id="KW-1185">Reference proteome</keyword>
<dbReference type="SUPFAM" id="SSF90229">
    <property type="entry name" value="CCCH zinc finger"/>
    <property type="match status" value="2"/>
</dbReference>
<keyword evidence="4 5" id="KW-0862">Zinc</keyword>
<dbReference type="GO" id="GO:0003729">
    <property type="term" value="F:mRNA binding"/>
    <property type="evidence" value="ECO:0007669"/>
    <property type="project" value="InterPro"/>
</dbReference>
<feature type="zinc finger region" description="C3H1-type" evidence="5">
    <location>
        <begin position="87"/>
        <end position="115"/>
    </location>
</feature>
<protein>
    <submittedName>
        <fullName evidence="8">Zinc finger protein 36, C3H1 type-like 1</fullName>
    </submittedName>
</protein>
<dbReference type="OrthoDB" id="410307at2759"/>
<name>A0A087T9B4_STEMI</name>
<feature type="compositionally biased region" description="Polar residues" evidence="6">
    <location>
        <begin position="40"/>
        <end position="52"/>
    </location>
</feature>
<gene>
    <name evidence="8" type="ORF">X975_03294</name>
</gene>
<evidence type="ECO:0000313" key="8">
    <source>
        <dbReference type="EMBL" id="KFM61703.1"/>
    </source>
</evidence>
<dbReference type="PROSITE" id="PS50103">
    <property type="entry name" value="ZF_C3H1"/>
    <property type="match status" value="2"/>
</dbReference>
<keyword evidence="1 5" id="KW-0479">Metal-binding</keyword>
<sequence>MTLMCIDRSQSPTHKGNFLQGGKSPVTNINQNANHHRRNSCSPPLSKTQQDVSSAIKSLSNLDARKLERSASEPAADKRVVQSNSSRYKTELCRPFEENGTCKYGDKCQFAHGAKELRSMARHPKYKTELCRTFHSTGLCPYGPRCHFIHNSEETKKNLLTNLTGSVSPTPPITRPKPLTSLGSAGDLSPVSSHGGTPTGMKSFEDLYHQSPLSPGLSNGLSFTQDFTNLVNSLRFHDFPAREYNSDVYDSSVNVFNEGLMSVPDISVDNYNFQGNPVFDLIQTAVPLTPITPIDSNASFFRLPIFDLIHKQ</sequence>
<evidence type="ECO:0000256" key="3">
    <source>
        <dbReference type="ARBA" id="ARBA00022771"/>
    </source>
</evidence>
<organism evidence="8 9">
    <name type="scientific">Stegodyphus mimosarum</name>
    <name type="common">African social velvet spider</name>
    <dbReference type="NCBI Taxonomy" id="407821"/>
    <lineage>
        <taxon>Eukaryota</taxon>
        <taxon>Metazoa</taxon>
        <taxon>Ecdysozoa</taxon>
        <taxon>Arthropoda</taxon>
        <taxon>Chelicerata</taxon>
        <taxon>Arachnida</taxon>
        <taxon>Araneae</taxon>
        <taxon>Araneomorphae</taxon>
        <taxon>Entelegynae</taxon>
        <taxon>Eresoidea</taxon>
        <taxon>Eresidae</taxon>
        <taxon>Stegodyphus</taxon>
    </lineage>
</organism>
<feature type="non-terminal residue" evidence="8">
    <location>
        <position position="312"/>
    </location>
</feature>
<dbReference type="Pfam" id="PF00642">
    <property type="entry name" value="zf-CCCH"/>
    <property type="match status" value="2"/>
</dbReference>
<dbReference type="STRING" id="407821.A0A087T9B4"/>
<dbReference type="PANTHER" id="PTHR12547:SF18">
    <property type="entry name" value="PROTEIN TIS11"/>
    <property type="match status" value="1"/>
</dbReference>
<evidence type="ECO:0000313" key="9">
    <source>
        <dbReference type="Proteomes" id="UP000054359"/>
    </source>
</evidence>
<dbReference type="InterPro" id="IPR045877">
    <property type="entry name" value="ZFP36-like"/>
</dbReference>
<feature type="region of interest" description="Disordered" evidence="6">
    <location>
        <begin position="1"/>
        <end position="52"/>
    </location>
</feature>
<dbReference type="EMBL" id="KK114101">
    <property type="protein sequence ID" value="KFM61703.1"/>
    <property type="molecule type" value="Genomic_DNA"/>
</dbReference>
<dbReference type="Gene3D" id="4.10.1000.10">
    <property type="entry name" value="Zinc finger, CCCH-type"/>
    <property type="match status" value="2"/>
</dbReference>
<keyword evidence="3 5" id="KW-0863">Zinc-finger</keyword>
<evidence type="ECO:0000256" key="2">
    <source>
        <dbReference type="ARBA" id="ARBA00022737"/>
    </source>
</evidence>
<dbReference type="AlphaFoldDB" id="A0A087T9B4"/>
<evidence type="ECO:0000256" key="5">
    <source>
        <dbReference type="PROSITE-ProRule" id="PRU00723"/>
    </source>
</evidence>
<dbReference type="InterPro" id="IPR036855">
    <property type="entry name" value="Znf_CCCH_sf"/>
</dbReference>
<evidence type="ECO:0000256" key="1">
    <source>
        <dbReference type="ARBA" id="ARBA00022723"/>
    </source>
</evidence>
<feature type="domain" description="C3H1-type" evidence="7">
    <location>
        <begin position="87"/>
        <end position="115"/>
    </location>
</feature>
<evidence type="ECO:0000259" key="7">
    <source>
        <dbReference type="PROSITE" id="PS50103"/>
    </source>
</evidence>
<feature type="zinc finger region" description="C3H1-type" evidence="5">
    <location>
        <begin position="125"/>
        <end position="153"/>
    </location>
</feature>
<accession>A0A087T9B4</accession>
<feature type="domain" description="C3H1-type" evidence="7">
    <location>
        <begin position="125"/>
        <end position="153"/>
    </location>
</feature>
<dbReference type="FunFam" id="4.10.1000.10:FF:000002">
    <property type="entry name" value="Zinc finger protein 36, C3H1 type-like 1"/>
    <property type="match status" value="1"/>
</dbReference>
<dbReference type="PANTHER" id="PTHR12547">
    <property type="entry name" value="CCCH ZINC FINGER/TIS11-RELATED"/>
    <property type="match status" value="1"/>
</dbReference>
<dbReference type="Proteomes" id="UP000054359">
    <property type="component" value="Unassembled WGS sequence"/>
</dbReference>
<reference evidence="8 9" key="1">
    <citation type="submission" date="2013-11" db="EMBL/GenBank/DDBJ databases">
        <title>Genome sequencing of Stegodyphus mimosarum.</title>
        <authorList>
            <person name="Bechsgaard J."/>
        </authorList>
    </citation>
    <scope>NUCLEOTIDE SEQUENCE [LARGE SCALE GENOMIC DNA]</scope>
</reference>
<dbReference type="SMART" id="SM00356">
    <property type="entry name" value="ZnF_C3H1"/>
    <property type="match status" value="2"/>
</dbReference>
<evidence type="ECO:0000256" key="4">
    <source>
        <dbReference type="ARBA" id="ARBA00022833"/>
    </source>
</evidence>
<dbReference type="InterPro" id="IPR000571">
    <property type="entry name" value="Znf_CCCH"/>
</dbReference>
<dbReference type="FunFam" id="4.10.1000.10:FF:000001">
    <property type="entry name" value="zinc finger CCCH domain-containing protein 15-like"/>
    <property type="match status" value="1"/>
</dbReference>
<dbReference type="GO" id="GO:0008270">
    <property type="term" value="F:zinc ion binding"/>
    <property type="evidence" value="ECO:0007669"/>
    <property type="project" value="UniProtKB-KW"/>
</dbReference>
<dbReference type="OMA" id="THKGNFL"/>
<proteinExistence type="predicted"/>